<accession>A0A183IPU8</accession>
<evidence type="ECO:0000313" key="2">
    <source>
        <dbReference type="Proteomes" id="UP000270296"/>
    </source>
</evidence>
<proteinExistence type="predicted"/>
<organism evidence="3">
    <name type="scientific">Soboliphyme baturini</name>
    <dbReference type="NCBI Taxonomy" id="241478"/>
    <lineage>
        <taxon>Eukaryota</taxon>
        <taxon>Metazoa</taxon>
        <taxon>Ecdysozoa</taxon>
        <taxon>Nematoda</taxon>
        <taxon>Enoplea</taxon>
        <taxon>Dorylaimia</taxon>
        <taxon>Dioctophymatida</taxon>
        <taxon>Dioctophymatoidea</taxon>
        <taxon>Soboliphymatidae</taxon>
        <taxon>Soboliphyme</taxon>
    </lineage>
</organism>
<reference evidence="1 2" key="2">
    <citation type="submission" date="2018-11" db="EMBL/GenBank/DDBJ databases">
        <authorList>
            <consortium name="Pathogen Informatics"/>
        </authorList>
    </citation>
    <scope>NUCLEOTIDE SEQUENCE [LARGE SCALE GENOMIC DNA]</scope>
</reference>
<keyword evidence="2" id="KW-1185">Reference proteome</keyword>
<reference evidence="3" key="1">
    <citation type="submission" date="2016-06" db="UniProtKB">
        <authorList>
            <consortium name="WormBaseParasite"/>
        </authorList>
    </citation>
    <scope>IDENTIFICATION</scope>
</reference>
<dbReference type="OrthoDB" id="6489092at2759"/>
<protein>
    <submittedName>
        <fullName evidence="3">ML domain-containing protein</fullName>
    </submittedName>
</protein>
<dbReference type="WBParaSite" id="SBAD_0000586801-mRNA-1">
    <property type="protein sequence ID" value="SBAD_0000586801-mRNA-1"/>
    <property type="gene ID" value="SBAD_0000586801"/>
</dbReference>
<evidence type="ECO:0000313" key="3">
    <source>
        <dbReference type="WBParaSite" id="SBAD_0000586801-mRNA-1"/>
    </source>
</evidence>
<name>A0A183IPU8_9BILA</name>
<sequence length="201" mass="22109">MSCDPHYRAIWPEVGSIDRVGCSALKRERTLRVPPLKVLKSVARLIKRDIVNGNKMASCPNIFLFFALWMVQMTITRQSVMLTVIDCGSEVQVMSHSFLPSHPVSDFGLTVEVKFIPSTIAESGDQCKRNKSILENSIAAVSGKGVFTSLTNRENVEFVDNDGCKSSGLKCPLQAGKVASYKKFLPIPSVNVHSVIFTSCL</sequence>
<dbReference type="AlphaFoldDB" id="A0A183IPU8"/>
<dbReference type="Proteomes" id="UP000270296">
    <property type="component" value="Unassembled WGS sequence"/>
</dbReference>
<evidence type="ECO:0000313" key="1">
    <source>
        <dbReference type="EMBL" id="VDP07870.1"/>
    </source>
</evidence>
<dbReference type="EMBL" id="UZAM01009141">
    <property type="protein sequence ID" value="VDP07870.1"/>
    <property type="molecule type" value="Genomic_DNA"/>
</dbReference>
<gene>
    <name evidence="1" type="ORF">SBAD_LOCUS5645</name>
</gene>